<feature type="compositionally biased region" description="Basic and acidic residues" evidence="1">
    <location>
        <begin position="188"/>
        <end position="207"/>
    </location>
</feature>
<sequence>MPYPINTKRHLLSLRRSSGDTVTPISTQTSANAVLSSRQRATYVTYIVPLGTVARERNTYVAPVGRHDSSSLPPSIERKRKDSKGETPWSLEADSPITIDHRTPSTTLKQPAPPPAPTPSTRYHHHPQRECTTFTVTRKLEPKRQERGQEEEPRRGRNRRTGGTMERWRRTMRARTGTDRARKRGRQRRETEEDGERKNGRTRDEKKRARRNRKT</sequence>
<feature type="compositionally biased region" description="Basic and acidic residues" evidence="1">
    <location>
        <begin position="138"/>
        <end position="155"/>
    </location>
</feature>
<feature type="region of interest" description="Disordered" evidence="1">
    <location>
        <begin position="62"/>
        <end position="215"/>
    </location>
</feature>
<proteinExistence type="predicted"/>
<dbReference type="AlphaFoldDB" id="A0AA40FZQ3"/>
<feature type="compositionally biased region" description="Basic and acidic residues" evidence="1">
    <location>
        <begin position="76"/>
        <end position="85"/>
    </location>
</feature>
<dbReference type="EMBL" id="JAHYIQ010000010">
    <property type="protein sequence ID" value="KAK1128223.1"/>
    <property type="molecule type" value="Genomic_DNA"/>
</dbReference>
<dbReference type="Proteomes" id="UP001177670">
    <property type="component" value="Unassembled WGS sequence"/>
</dbReference>
<comment type="caution">
    <text evidence="2">The sequence shown here is derived from an EMBL/GenBank/DDBJ whole genome shotgun (WGS) entry which is preliminary data.</text>
</comment>
<keyword evidence="3" id="KW-1185">Reference proteome</keyword>
<reference evidence="2" key="1">
    <citation type="submission" date="2021-10" db="EMBL/GenBank/DDBJ databases">
        <title>Melipona bicolor Genome sequencing and assembly.</title>
        <authorList>
            <person name="Araujo N.S."/>
            <person name="Arias M.C."/>
        </authorList>
    </citation>
    <scope>NUCLEOTIDE SEQUENCE</scope>
    <source>
        <strain evidence="2">USP_2M_L1-L4_2017</strain>
        <tissue evidence="2">Whole body</tissue>
    </source>
</reference>
<protein>
    <submittedName>
        <fullName evidence="2">Uncharacterized protein</fullName>
    </submittedName>
</protein>
<evidence type="ECO:0000313" key="3">
    <source>
        <dbReference type="Proteomes" id="UP001177670"/>
    </source>
</evidence>
<evidence type="ECO:0000256" key="1">
    <source>
        <dbReference type="SAM" id="MobiDB-lite"/>
    </source>
</evidence>
<evidence type="ECO:0000313" key="2">
    <source>
        <dbReference type="EMBL" id="KAK1128223.1"/>
    </source>
</evidence>
<gene>
    <name evidence="2" type="ORF">K0M31_002694</name>
</gene>
<accession>A0AA40FZQ3</accession>
<name>A0AA40FZQ3_9HYME</name>
<organism evidence="2 3">
    <name type="scientific">Melipona bicolor</name>
    <dbReference type="NCBI Taxonomy" id="60889"/>
    <lineage>
        <taxon>Eukaryota</taxon>
        <taxon>Metazoa</taxon>
        <taxon>Ecdysozoa</taxon>
        <taxon>Arthropoda</taxon>
        <taxon>Hexapoda</taxon>
        <taxon>Insecta</taxon>
        <taxon>Pterygota</taxon>
        <taxon>Neoptera</taxon>
        <taxon>Endopterygota</taxon>
        <taxon>Hymenoptera</taxon>
        <taxon>Apocrita</taxon>
        <taxon>Aculeata</taxon>
        <taxon>Apoidea</taxon>
        <taxon>Anthophila</taxon>
        <taxon>Apidae</taxon>
        <taxon>Melipona</taxon>
    </lineage>
</organism>